<keyword evidence="4" id="KW-1185">Reference proteome</keyword>
<gene>
    <name evidence="3" type="ORF">GCM10018781_26530</name>
</gene>
<dbReference type="RefSeq" id="WP_229927394.1">
    <property type="nucleotide sequence ID" value="NZ_BNBO01000011.1"/>
</dbReference>
<dbReference type="SUPFAM" id="SSF47090">
    <property type="entry name" value="PGBD-like"/>
    <property type="match status" value="1"/>
</dbReference>
<accession>A0A919FMU4</accession>
<reference evidence="3" key="2">
    <citation type="submission" date="2020-09" db="EMBL/GenBank/DDBJ databases">
        <authorList>
            <person name="Sun Q."/>
            <person name="Ohkuma M."/>
        </authorList>
    </citation>
    <scope>NUCLEOTIDE SEQUENCE</scope>
    <source>
        <strain evidence="3">JCM 4646</strain>
    </source>
</reference>
<dbReference type="Gene3D" id="3.40.80.10">
    <property type="entry name" value="Peptidoglycan recognition protein-like"/>
    <property type="match status" value="1"/>
</dbReference>
<feature type="compositionally biased region" description="Pro residues" evidence="1">
    <location>
        <begin position="179"/>
        <end position="193"/>
    </location>
</feature>
<dbReference type="InterPro" id="IPR036505">
    <property type="entry name" value="Amidase/PGRP_sf"/>
</dbReference>
<protein>
    <recommendedName>
        <fullName evidence="2">N-acetylmuramoyl-L-alanine amidase domain-containing protein</fullName>
    </recommendedName>
</protein>
<evidence type="ECO:0000313" key="4">
    <source>
        <dbReference type="Proteomes" id="UP000617734"/>
    </source>
</evidence>
<dbReference type="Pfam" id="PF01510">
    <property type="entry name" value="Amidase_2"/>
    <property type="match status" value="1"/>
</dbReference>
<dbReference type="InterPro" id="IPR036365">
    <property type="entry name" value="PGBD-like_sf"/>
</dbReference>
<proteinExistence type="predicted"/>
<sequence>MAWYPGAERMELQPESDGQPAIVPTQLILHSIAAPWTPQRIFEYWRDSTNLESHFGLGYDGAIAQYIGTQTRADANMYANRRPDGTGAVSVESASNLQHTDPWTDAQVETLIRLGVWMHQQHGIPLRVCRTWDDPGYGYHRLFPQWSDGGTACPGDARVRQFLEAVLPGIVARAGGGPLPTPRTPTPPPPAPEPAVARYQVTIGGLVYGYGAHGPHVREVGEALVAHGFGTHYRSGPDEDWRDPDTLNYADYQRSLGYSGADADGVPGESSLRGLLGHLPAPRVVSLAHVRAAARTDPGAEQGHRTYGDEVRIVEQALVDEGLLDPVWVDGSLGTRTIEAYAGFQRRLGYQGAQADGIPGQRSLTELGDRHGFTVTD</sequence>
<dbReference type="GO" id="GO:0009253">
    <property type="term" value="P:peptidoglycan catabolic process"/>
    <property type="evidence" value="ECO:0007669"/>
    <property type="project" value="InterPro"/>
</dbReference>
<comment type="caution">
    <text evidence="3">The sequence shown here is derived from an EMBL/GenBank/DDBJ whole genome shotgun (WGS) entry which is preliminary data.</text>
</comment>
<dbReference type="Gene3D" id="1.10.101.10">
    <property type="entry name" value="PGBD-like superfamily/PGBD"/>
    <property type="match status" value="1"/>
</dbReference>
<dbReference type="AlphaFoldDB" id="A0A919FMU4"/>
<evidence type="ECO:0000259" key="2">
    <source>
        <dbReference type="Pfam" id="PF01510"/>
    </source>
</evidence>
<evidence type="ECO:0000256" key="1">
    <source>
        <dbReference type="SAM" id="MobiDB-lite"/>
    </source>
</evidence>
<dbReference type="SUPFAM" id="SSF55846">
    <property type="entry name" value="N-acetylmuramoyl-L-alanine amidase-like"/>
    <property type="match status" value="1"/>
</dbReference>
<dbReference type="GO" id="GO:0008745">
    <property type="term" value="F:N-acetylmuramoyl-L-alanine amidase activity"/>
    <property type="evidence" value="ECO:0007669"/>
    <property type="project" value="InterPro"/>
</dbReference>
<dbReference type="EMBL" id="BNBO01000011">
    <property type="protein sequence ID" value="GHH68836.1"/>
    <property type="molecule type" value="Genomic_DNA"/>
</dbReference>
<dbReference type="InterPro" id="IPR002502">
    <property type="entry name" value="Amidase_domain"/>
</dbReference>
<dbReference type="InterPro" id="IPR047763">
    <property type="entry name" value="PG_bind_dom_phiBT1-type"/>
</dbReference>
<dbReference type="Proteomes" id="UP000617734">
    <property type="component" value="Unassembled WGS sequence"/>
</dbReference>
<reference evidence="3" key="1">
    <citation type="journal article" date="2014" name="Int. J. Syst. Evol. Microbiol.">
        <title>Complete genome sequence of Corynebacterium casei LMG S-19264T (=DSM 44701T), isolated from a smear-ripened cheese.</title>
        <authorList>
            <consortium name="US DOE Joint Genome Institute (JGI-PGF)"/>
            <person name="Walter F."/>
            <person name="Albersmeier A."/>
            <person name="Kalinowski J."/>
            <person name="Ruckert C."/>
        </authorList>
    </citation>
    <scope>NUCLEOTIDE SEQUENCE</scope>
    <source>
        <strain evidence="3">JCM 4646</strain>
    </source>
</reference>
<name>A0A919FMU4_9ACTN</name>
<feature type="domain" description="N-acetylmuramoyl-L-alanine amidase" evidence="2">
    <location>
        <begin position="25"/>
        <end position="155"/>
    </location>
</feature>
<feature type="region of interest" description="Disordered" evidence="1">
    <location>
        <begin position="174"/>
        <end position="193"/>
    </location>
</feature>
<dbReference type="InterPro" id="IPR036366">
    <property type="entry name" value="PGBDSf"/>
</dbReference>
<dbReference type="NCBIfam" id="NF038080">
    <property type="entry name" value="PG_bind_siph"/>
    <property type="match status" value="1"/>
</dbReference>
<evidence type="ECO:0000313" key="3">
    <source>
        <dbReference type="EMBL" id="GHH68836.1"/>
    </source>
</evidence>
<dbReference type="GeneID" id="95358419"/>
<organism evidence="3 4">
    <name type="scientific">Kitasatospora indigofera</name>
    <dbReference type="NCBI Taxonomy" id="67307"/>
    <lineage>
        <taxon>Bacteria</taxon>
        <taxon>Bacillati</taxon>
        <taxon>Actinomycetota</taxon>
        <taxon>Actinomycetes</taxon>
        <taxon>Kitasatosporales</taxon>
        <taxon>Streptomycetaceae</taxon>
        <taxon>Kitasatospora</taxon>
    </lineage>
</organism>